<reference evidence="1 2" key="1">
    <citation type="submission" date="2017-08" db="EMBL/GenBank/DDBJ databases">
        <title>Acidophilic green algal genome provides insights into adaptation to an acidic environment.</title>
        <authorList>
            <person name="Hirooka S."/>
            <person name="Hirose Y."/>
            <person name="Kanesaki Y."/>
            <person name="Higuchi S."/>
            <person name="Fujiwara T."/>
            <person name="Onuma R."/>
            <person name="Era A."/>
            <person name="Ohbayashi R."/>
            <person name="Uzuka A."/>
            <person name="Nozaki H."/>
            <person name="Yoshikawa H."/>
            <person name="Miyagishima S.Y."/>
        </authorList>
    </citation>
    <scope>NUCLEOTIDE SEQUENCE [LARGE SCALE GENOMIC DNA]</scope>
    <source>
        <strain evidence="1 2">NIES-2499</strain>
    </source>
</reference>
<accession>A0A250X9T8</accession>
<organism evidence="1 2">
    <name type="scientific">Chlamydomonas eustigma</name>
    <dbReference type="NCBI Taxonomy" id="1157962"/>
    <lineage>
        <taxon>Eukaryota</taxon>
        <taxon>Viridiplantae</taxon>
        <taxon>Chlorophyta</taxon>
        <taxon>core chlorophytes</taxon>
        <taxon>Chlorophyceae</taxon>
        <taxon>CS clade</taxon>
        <taxon>Chlamydomonadales</taxon>
        <taxon>Chlamydomonadaceae</taxon>
        <taxon>Chlamydomonas</taxon>
    </lineage>
</organism>
<protein>
    <submittedName>
        <fullName evidence="1">Uncharacterized protein</fullName>
    </submittedName>
</protein>
<name>A0A250X9T8_9CHLO</name>
<dbReference type="Proteomes" id="UP000232323">
    <property type="component" value="Unassembled WGS sequence"/>
</dbReference>
<gene>
    <name evidence="1" type="ORF">CEUSTIGMA_g6971.t1</name>
</gene>
<evidence type="ECO:0000313" key="1">
    <source>
        <dbReference type="EMBL" id="GAX79530.1"/>
    </source>
</evidence>
<sequence>MADLPADVEVSLAVLASLLIQTYVSVILGFDKDSEDSWGAIVRRLSSFRDFCGKWADSYTRSIERINTFLGGDSSRPLCFNLYEWVKQDPLVLKALESAQSAQAACDAADKADSDNVSRSQSNNHNPAWLFKTTTRKLIVAIVDGIWPPNDQDEIIASLSDIVGIILEPWLSDEVLSFCYTQLRHSDTLSYDTHEGFKTFTKNQAASNIPSILQDFVKKTAPFSERMPKIGLQLKHLQSGRKLTVTLRSLISKDYRISTFCATPHLETHAELTWHMVLNDYRNVLRVFWQGANSGTVTDLHSSEGGVLQSAIKIISVLTSSPTAKSVEAVVGQVVVEKALSFPHFSDALMSSVANMQQEAESGDIGLHSASTPTSLSPQALLHVRLLRECAAKFFLDQFLQENSGARPLAEQNGDKDRLVFMHEVEGFRVNLPKLANYVHQVLRPDPAFADVSHPASGIIDALLCSQNAAHRHRSKNDDEMLFFDQKLTTANAAFKEPLTRGPFILAKAHGGLWSIGLSWEAIIGQHARVLAEAAHVPERNAIGVDRRKQRSEQLRIGTIAHSAADDLYQQSRRGASQQAYLPLTETEFRAKIIESLRVQKEVLKKKMILAAEEVVPHTPASMLKAQVSRDATLRYMTAKHISNLILKMIHHGDENGTTSQSGSSVSIRFQDVLYAKVSLPVLALAVKSMVEDLPLFRNIAKPCFGLTQVLLGCNPGQNVDELFGEASANDPVDERRGPFLVQEQAKGFRLVSLNPYVIWKSQPIGNKADKYGEKYAEKYGGKTSSPTKNSGTFSSIKLSSMSDGQYLKDDASTQNPFSSVKTATAAAVAADQSSQQYSDARAHMLSGSQSSIWQLITQMLPLPLLPLKPAGTAFRKEQCDDSASLTPLDIETSTLSAEKRRDALVLHLVAKAFLMELAPPSDHVAAVNMSTLGAQQPLLTKMSLRVNDWLKPGGEYADYSSVAGPAPCKGFGNLLLNHCIDPRMYRRQGDHTSSCLHHQQYRLFIVSKSSKNAACLGLNAELIWQCSSWSPTSFVKIWQNIACTEDALNLSAPLLKKGPITVGLHLSPELEDRLQNLPSVSYEDLVTAISNGVAIDTAHMREDDDGGGFDDDALTSQQYDRQVRHNGFDHDANNGFVVIERRNHLAGRYNDRQGRELQLYKLLADLTLEGLKKTQCFKAASDPTQLVEPRVVATWAPALLKSASLLSKKANARIPTPTLEALCNTLTKALNACTKRGISPVMQLHVSANIKRVSFDSERVWRYLPKAAKKVDDVALASSLRNDASDVAIGKKLPMVYSWPDHGDQHHPPQHEQPRELNATTAETFKYDEHGNFYIPTPVHPAYEQLISKEGSEQFPVMFGLPSQPSYPSPQALSQGHAALCPTEVGYQYHPTQSPGLLSRMVHKELSPASDQLPPMGFDEGLPKEWDSPTHVLRAKLMLLRAVYSVWKIPVLGSEERCDLTEFMCNLVARSAVETGCEYHIQMFKADGSDGRHVKCENGAFMAMLDQAGSAALEAWRDRCLKDVAISTAHQGNSSSVAASMTALASLHEVLAGGPKSVGTLVREWQESQLATQGGLPLLQVTEVFNQDASGAGSQGDLLSVVQLDPGPLLELASSLEFADELTQGLLGF</sequence>
<comment type="caution">
    <text evidence="1">The sequence shown here is derived from an EMBL/GenBank/DDBJ whole genome shotgun (WGS) entry which is preliminary data.</text>
</comment>
<evidence type="ECO:0000313" key="2">
    <source>
        <dbReference type="Proteomes" id="UP000232323"/>
    </source>
</evidence>
<dbReference type="EMBL" id="BEGY01000043">
    <property type="protein sequence ID" value="GAX79530.1"/>
    <property type="molecule type" value="Genomic_DNA"/>
</dbReference>
<keyword evidence="2" id="KW-1185">Reference proteome</keyword>
<proteinExistence type="predicted"/>